<comment type="caution">
    <text evidence="1">The sequence shown here is derived from an EMBL/GenBank/DDBJ whole genome shotgun (WGS) entry which is preliminary data.</text>
</comment>
<dbReference type="Proteomes" id="UP001285441">
    <property type="component" value="Unassembled WGS sequence"/>
</dbReference>
<reference evidence="1" key="1">
    <citation type="journal article" date="2023" name="Mol. Phylogenet. Evol.">
        <title>Genome-scale phylogeny and comparative genomics of the fungal order Sordariales.</title>
        <authorList>
            <person name="Hensen N."/>
            <person name="Bonometti L."/>
            <person name="Westerberg I."/>
            <person name="Brannstrom I.O."/>
            <person name="Guillou S."/>
            <person name="Cros-Aarteil S."/>
            <person name="Calhoun S."/>
            <person name="Haridas S."/>
            <person name="Kuo A."/>
            <person name="Mondo S."/>
            <person name="Pangilinan J."/>
            <person name="Riley R."/>
            <person name="LaButti K."/>
            <person name="Andreopoulos B."/>
            <person name="Lipzen A."/>
            <person name="Chen C."/>
            <person name="Yan M."/>
            <person name="Daum C."/>
            <person name="Ng V."/>
            <person name="Clum A."/>
            <person name="Steindorff A."/>
            <person name="Ohm R.A."/>
            <person name="Martin F."/>
            <person name="Silar P."/>
            <person name="Natvig D.O."/>
            <person name="Lalanne C."/>
            <person name="Gautier V."/>
            <person name="Ament-Velasquez S.L."/>
            <person name="Kruys A."/>
            <person name="Hutchinson M.I."/>
            <person name="Powell A.J."/>
            <person name="Barry K."/>
            <person name="Miller A.N."/>
            <person name="Grigoriev I.V."/>
            <person name="Debuchy R."/>
            <person name="Gladieux P."/>
            <person name="Hiltunen Thoren M."/>
            <person name="Johannesson H."/>
        </authorList>
    </citation>
    <scope>NUCLEOTIDE SEQUENCE</scope>
    <source>
        <strain evidence="1">CBS 232.78</strain>
    </source>
</reference>
<sequence length="530" mass="59434">MAESGDAAGQQVLAAQSKSAPSIRPRSFKRIRLVGTDDLVAFYPIVASFVKHPESAFSVEELIVGPPEEHDLYSHFYLQPLSIDPVPPALQDEVHDSLIAYTKSLDLGADLTDRMLKALALNHLERKYKGSSKEEPVDWRSDDYMPSKPEVPDYHATIATLIISLCPNITSFRFNYIGDYDTVVGQYLLMNNYGKLPTPVLQKVTDILLHPVTGNGDPRLYDNMESSEVFRYFHRLPAVRTVSLQGFDDAQADNELIAPKTGSLTLKTLRFLHVDLGGDFLSNLMRIPKALEEFVLIGNGLMNTDGGSALVYAKTIAKCLVEHRDTLKILELDAGLYGHSFDEDEHKWEPEAPVNENEIHPDAREYFTAHAALRKPFLDQDRADSAGIPQHPQDLPNHDREYPAGGVGSLHDFVALTRLSIRIGLLLGYDDLSTHGIPVPKASYRLIDALPPQLEFLRLYGYKKGAMPEVDAHVNEFLEKKAERFPQLVTIEGIDAFLPGSPGTYAGNRWKTDEDDFWQRPRENMDWVEV</sequence>
<gene>
    <name evidence="1" type="ORF">B0H63DRAFT_445865</name>
</gene>
<protein>
    <submittedName>
        <fullName evidence="1">Uncharacterized protein</fullName>
    </submittedName>
</protein>
<organism evidence="1 2">
    <name type="scientific">Podospora didyma</name>
    <dbReference type="NCBI Taxonomy" id="330526"/>
    <lineage>
        <taxon>Eukaryota</taxon>
        <taxon>Fungi</taxon>
        <taxon>Dikarya</taxon>
        <taxon>Ascomycota</taxon>
        <taxon>Pezizomycotina</taxon>
        <taxon>Sordariomycetes</taxon>
        <taxon>Sordariomycetidae</taxon>
        <taxon>Sordariales</taxon>
        <taxon>Podosporaceae</taxon>
        <taxon>Podospora</taxon>
    </lineage>
</organism>
<dbReference type="EMBL" id="JAULSW010000002">
    <property type="protein sequence ID" value="KAK3389689.1"/>
    <property type="molecule type" value="Genomic_DNA"/>
</dbReference>
<keyword evidence="2" id="KW-1185">Reference proteome</keyword>
<evidence type="ECO:0000313" key="1">
    <source>
        <dbReference type="EMBL" id="KAK3389689.1"/>
    </source>
</evidence>
<accession>A0AAE0NY49</accession>
<reference evidence="1" key="2">
    <citation type="submission" date="2023-06" db="EMBL/GenBank/DDBJ databases">
        <authorList>
            <consortium name="Lawrence Berkeley National Laboratory"/>
            <person name="Haridas S."/>
            <person name="Hensen N."/>
            <person name="Bonometti L."/>
            <person name="Westerberg I."/>
            <person name="Brannstrom I.O."/>
            <person name="Guillou S."/>
            <person name="Cros-Aarteil S."/>
            <person name="Calhoun S."/>
            <person name="Kuo A."/>
            <person name="Mondo S."/>
            <person name="Pangilinan J."/>
            <person name="Riley R."/>
            <person name="LaButti K."/>
            <person name="Andreopoulos B."/>
            <person name="Lipzen A."/>
            <person name="Chen C."/>
            <person name="Yanf M."/>
            <person name="Daum C."/>
            <person name="Ng V."/>
            <person name="Clum A."/>
            <person name="Steindorff A."/>
            <person name="Ohm R."/>
            <person name="Martin F."/>
            <person name="Silar P."/>
            <person name="Natvig D."/>
            <person name="Lalanne C."/>
            <person name="Gautier V."/>
            <person name="Ament-velasquez S.L."/>
            <person name="Kruys A."/>
            <person name="Hutchinson M.I."/>
            <person name="Powell A.J."/>
            <person name="Barry K."/>
            <person name="Miller A.N."/>
            <person name="Grigoriev I.V."/>
            <person name="Debuchy R."/>
            <person name="Gladieux P."/>
            <person name="Thoren M.H."/>
            <person name="Johannesson H."/>
        </authorList>
    </citation>
    <scope>NUCLEOTIDE SEQUENCE</scope>
    <source>
        <strain evidence="1">CBS 232.78</strain>
    </source>
</reference>
<proteinExistence type="predicted"/>
<evidence type="ECO:0000313" key="2">
    <source>
        <dbReference type="Proteomes" id="UP001285441"/>
    </source>
</evidence>
<dbReference type="AlphaFoldDB" id="A0AAE0NY49"/>
<name>A0AAE0NY49_9PEZI</name>